<evidence type="ECO:0000256" key="6">
    <source>
        <dbReference type="ARBA" id="ARBA00023136"/>
    </source>
</evidence>
<keyword evidence="9" id="KW-1185">Reference proteome</keyword>
<dbReference type="GO" id="GO:0005886">
    <property type="term" value="C:plasma membrane"/>
    <property type="evidence" value="ECO:0007669"/>
    <property type="project" value="UniProtKB-SubCell"/>
</dbReference>
<evidence type="ECO:0000256" key="1">
    <source>
        <dbReference type="ARBA" id="ARBA00004651"/>
    </source>
</evidence>
<dbReference type="GO" id="GO:0015109">
    <property type="term" value="F:chromate transmembrane transporter activity"/>
    <property type="evidence" value="ECO:0007669"/>
    <property type="project" value="InterPro"/>
</dbReference>
<dbReference type="PANTHER" id="PTHR33567">
    <property type="entry name" value="CHROMATE ION TRANSPORTER (EUROFUNG)"/>
    <property type="match status" value="1"/>
</dbReference>
<sequence>MLLMIAFGYGLIRLGDLPGVTASVHALKLVAVAVVAQAIWSMAQSLCPDRLRGSLALGAAACLLIWPSAMGQLAVILLAGVMGWRLCSPARPQSADPLSLPMARGPAIALLATFGGLLLLALLPSGVWPVHGLELAAAMFRSGALVFGGGHVVGRGDSAHGLGQPGGLSGWLWRSAGPAWPIAHLCGLSRHGRGADTERCAWGDTFYDPVLTTAVSDGRDAAVPLGAFALLVL</sequence>
<comment type="similarity">
    <text evidence="2">Belongs to the chromate ion transporter (CHR) (TC 2.A.51) family.</text>
</comment>
<feature type="transmembrane region" description="Helical" evidence="7">
    <location>
        <begin position="102"/>
        <end position="123"/>
    </location>
</feature>
<evidence type="ECO:0000256" key="5">
    <source>
        <dbReference type="ARBA" id="ARBA00022989"/>
    </source>
</evidence>
<dbReference type="InterPro" id="IPR003370">
    <property type="entry name" value="Chromate_transpt"/>
</dbReference>
<proteinExistence type="inferred from homology"/>
<gene>
    <name evidence="8" type="ORF">CCR82_02010</name>
</gene>
<dbReference type="Proteomes" id="UP001296967">
    <property type="component" value="Unassembled WGS sequence"/>
</dbReference>
<organism evidence="8 9">
    <name type="scientific">Halochromatium salexigens</name>
    <name type="common">Chromatium salexigens</name>
    <dbReference type="NCBI Taxonomy" id="49447"/>
    <lineage>
        <taxon>Bacteria</taxon>
        <taxon>Pseudomonadati</taxon>
        <taxon>Pseudomonadota</taxon>
        <taxon>Gammaproteobacteria</taxon>
        <taxon>Chromatiales</taxon>
        <taxon>Chromatiaceae</taxon>
        <taxon>Halochromatium</taxon>
    </lineage>
</organism>
<dbReference type="PANTHER" id="PTHR33567:SF3">
    <property type="entry name" value="CHROMATE ION TRANSPORTER (EUROFUNG)"/>
    <property type="match status" value="1"/>
</dbReference>
<evidence type="ECO:0000256" key="7">
    <source>
        <dbReference type="SAM" id="Phobius"/>
    </source>
</evidence>
<feature type="transmembrane region" description="Helical" evidence="7">
    <location>
        <begin position="55"/>
        <end position="82"/>
    </location>
</feature>
<keyword evidence="5 7" id="KW-1133">Transmembrane helix</keyword>
<evidence type="ECO:0000313" key="8">
    <source>
        <dbReference type="EMBL" id="MBK5929337.1"/>
    </source>
</evidence>
<keyword evidence="6 7" id="KW-0472">Membrane</keyword>
<keyword evidence="4 7" id="KW-0812">Transmembrane</keyword>
<feature type="transmembrane region" description="Helical" evidence="7">
    <location>
        <begin position="20"/>
        <end position="43"/>
    </location>
</feature>
<name>A0AAJ0UD99_HALSE</name>
<dbReference type="AlphaFoldDB" id="A0AAJ0UD99"/>
<keyword evidence="3" id="KW-1003">Cell membrane</keyword>
<evidence type="ECO:0000256" key="3">
    <source>
        <dbReference type="ARBA" id="ARBA00022475"/>
    </source>
</evidence>
<comment type="subcellular location">
    <subcellularLocation>
        <location evidence="1">Cell membrane</location>
        <topology evidence="1">Multi-pass membrane protein</topology>
    </subcellularLocation>
</comment>
<accession>A0AAJ0UD99</accession>
<reference evidence="8" key="1">
    <citation type="submission" date="2017-05" db="EMBL/GenBank/DDBJ databases">
        <authorList>
            <person name="Imhoff J.F."/>
            <person name="Rahn T."/>
            <person name="Kuenzel S."/>
            <person name="Neulinger S.C."/>
        </authorList>
    </citation>
    <scope>NUCLEOTIDE SEQUENCE</scope>
    <source>
        <strain evidence="8">DSM 4395</strain>
    </source>
</reference>
<dbReference type="Pfam" id="PF02417">
    <property type="entry name" value="Chromate_transp"/>
    <property type="match status" value="1"/>
</dbReference>
<evidence type="ECO:0000313" key="9">
    <source>
        <dbReference type="Proteomes" id="UP001296967"/>
    </source>
</evidence>
<comment type="caution">
    <text evidence="8">The sequence shown here is derived from an EMBL/GenBank/DDBJ whole genome shotgun (WGS) entry which is preliminary data.</text>
</comment>
<evidence type="ECO:0000256" key="4">
    <source>
        <dbReference type="ARBA" id="ARBA00022692"/>
    </source>
</evidence>
<dbReference type="EMBL" id="NHSF01000013">
    <property type="protein sequence ID" value="MBK5929337.1"/>
    <property type="molecule type" value="Genomic_DNA"/>
</dbReference>
<protein>
    <submittedName>
        <fullName evidence="8">Uncharacterized protein</fullName>
    </submittedName>
</protein>
<reference evidence="8" key="2">
    <citation type="journal article" date="2020" name="Microorganisms">
        <title>Osmotic Adaptation and Compatible Solute Biosynthesis of Phototrophic Bacteria as Revealed from Genome Analyses.</title>
        <authorList>
            <person name="Imhoff J.F."/>
            <person name="Rahn T."/>
            <person name="Kunzel S."/>
            <person name="Keller A."/>
            <person name="Neulinger S.C."/>
        </authorList>
    </citation>
    <scope>NUCLEOTIDE SEQUENCE</scope>
    <source>
        <strain evidence="8">DSM 4395</strain>
    </source>
</reference>
<evidence type="ECO:0000256" key="2">
    <source>
        <dbReference type="ARBA" id="ARBA00005262"/>
    </source>
</evidence>